<feature type="domain" description="Histidine-specific methyltransferase SAM-dependent" evidence="4">
    <location>
        <begin position="44"/>
        <end position="343"/>
    </location>
</feature>
<comment type="caution">
    <text evidence="5">The sequence shown here is derived from an EMBL/GenBank/DDBJ whole genome shotgun (WGS) entry which is preliminary data.</text>
</comment>
<organism evidence="5 6">
    <name type="scientific">Thiorhodococcus minor</name>
    <dbReference type="NCBI Taxonomy" id="57489"/>
    <lineage>
        <taxon>Bacteria</taxon>
        <taxon>Pseudomonadati</taxon>
        <taxon>Pseudomonadota</taxon>
        <taxon>Gammaproteobacteria</taxon>
        <taxon>Chromatiales</taxon>
        <taxon>Chromatiaceae</taxon>
        <taxon>Thiorhodococcus</taxon>
    </lineage>
</organism>
<dbReference type="EMBL" id="JAAIJQ010000013">
    <property type="protein sequence ID" value="NEV61466.1"/>
    <property type="molecule type" value="Genomic_DNA"/>
</dbReference>
<dbReference type="PANTHER" id="PTHR43397:SF1">
    <property type="entry name" value="ERGOTHIONEINE BIOSYNTHESIS PROTEIN 1"/>
    <property type="match status" value="1"/>
</dbReference>
<dbReference type="InterPro" id="IPR035094">
    <property type="entry name" value="EgtD"/>
</dbReference>
<gene>
    <name evidence="5" type="primary">egtD</name>
    <name evidence="5" type="ORF">G3446_06080</name>
</gene>
<keyword evidence="2 5" id="KW-0808">Transferase</keyword>
<evidence type="ECO:0000259" key="4">
    <source>
        <dbReference type="Pfam" id="PF10017"/>
    </source>
</evidence>
<evidence type="ECO:0000256" key="2">
    <source>
        <dbReference type="ARBA" id="ARBA00022679"/>
    </source>
</evidence>
<reference evidence="5 6" key="1">
    <citation type="submission" date="2020-02" db="EMBL/GenBank/DDBJ databases">
        <title>Genome sequences of Thiorhodococcus mannitoliphagus and Thiorhodococcus minor, purple sulfur photosynthetic bacteria in the gammaproteobacterial family, Chromatiaceae.</title>
        <authorList>
            <person name="Aviles F.A."/>
            <person name="Meyer T.E."/>
            <person name="Kyndt J.A."/>
        </authorList>
    </citation>
    <scope>NUCLEOTIDE SEQUENCE [LARGE SCALE GENOMIC DNA]</scope>
    <source>
        <strain evidence="5 6">DSM 11518</strain>
    </source>
</reference>
<dbReference type="Gene3D" id="3.40.50.150">
    <property type="entry name" value="Vaccinia Virus protein VP39"/>
    <property type="match status" value="1"/>
</dbReference>
<dbReference type="PANTHER" id="PTHR43397">
    <property type="entry name" value="ERGOTHIONEINE BIOSYNTHESIS PROTEIN 1"/>
    <property type="match status" value="1"/>
</dbReference>
<evidence type="ECO:0000313" key="6">
    <source>
        <dbReference type="Proteomes" id="UP000483379"/>
    </source>
</evidence>
<evidence type="ECO:0000256" key="1">
    <source>
        <dbReference type="ARBA" id="ARBA00022603"/>
    </source>
</evidence>
<dbReference type="NCBIfam" id="TIGR03438">
    <property type="entry name" value="egtD_ergothio"/>
    <property type="match status" value="1"/>
</dbReference>
<dbReference type="InterPro" id="IPR051128">
    <property type="entry name" value="EgtD_Methyltrsf_superfamily"/>
</dbReference>
<sequence>MTQAAAAAYRDPQGPALDAHSDSAEPTQDARVSFCDYHPTIADLREEVLQGLSQSPKRLSPKLFYDRRGSQLFDAITELPEYYPTRTEIGILETHGEAMADRLGRENVLIELGSGSSLKIQTLLAALRPHVYVPVDISKDHLLASAHALAERFPGLMILAACADYSGPFKLPLEPGWSQLAAFFPGSSIGNFEPQEARGLLRRVAGVLGEGGRLLIGVDLRKDPSLLSAAYNDAQGVTAAFNLNLLTRINRELEADFDTSAFRHKAFFNAEVSRIEMHLESLCDQSVRIAGREIPFKQGETIHTECSYKYSIADFQALARDAGFEAEEVWTDSEQLFSVHCLRVAARGSLA</sequence>
<dbReference type="InterPro" id="IPR019257">
    <property type="entry name" value="MeTrfase_dom"/>
</dbReference>
<dbReference type="AlphaFoldDB" id="A0A6M0JVA6"/>
<dbReference type="InterPro" id="IPR029063">
    <property type="entry name" value="SAM-dependent_MTases_sf"/>
</dbReference>
<dbReference type="SUPFAM" id="SSF53335">
    <property type="entry name" value="S-adenosyl-L-methionine-dependent methyltransferases"/>
    <property type="match status" value="1"/>
</dbReference>
<evidence type="ECO:0000256" key="3">
    <source>
        <dbReference type="SAM" id="MobiDB-lite"/>
    </source>
</evidence>
<dbReference type="PIRSF" id="PIRSF018005">
    <property type="entry name" value="UCP018005"/>
    <property type="match status" value="1"/>
</dbReference>
<dbReference type="Pfam" id="PF10017">
    <property type="entry name" value="Methyltransf_33"/>
    <property type="match status" value="1"/>
</dbReference>
<evidence type="ECO:0000313" key="5">
    <source>
        <dbReference type="EMBL" id="NEV61466.1"/>
    </source>
</evidence>
<proteinExistence type="predicted"/>
<dbReference type="GO" id="GO:0052706">
    <property type="term" value="F:L-histidine N(alpha)-methyltransferase activity"/>
    <property type="evidence" value="ECO:0007669"/>
    <property type="project" value="UniProtKB-EC"/>
</dbReference>
<feature type="region of interest" description="Disordered" evidence="3">
    <location>
        <begin position="1"/>
        <end position="25"/>
    </location>
</feature>
<keyword evidence="1 5" id="KW-0489">Methyltransferase</keyword>
<dbReference type="InterPro" id="IPR017804">
    <property type="entry name" value="MeTrfase_EgtD-like"/>
</dbReference>
<dbReference type="Proteomes" id="UP000483379">
    <property type="component" value="Unassembled WGS sequence"/>
</dbReference>
<dbReference type="RefSeq" id="WP_164451722.1">
    <property type="nucleotide sequence ID" value="NZ_JAAIJQ010000013.1"/>
</dbReference>
<name>A0A6M0JVA6_9GAMM</name>
<keyword evidence="6" id="KW-1185">Reference proteome</keyword>
<accession>A0A6M0JVA6</accession>
<dbReference type="GO" id="GO:0032259">
    <property type="term" value="P:methylation"/>
    <property type="evidence" value="ECO:0007669"/>
    <property type="project" value="UniProtKB-KW"/>
</dbReference>
<protein>
    <submittedName>
        <fullName evidence="5">L-histidine N(Alpha)-methyltransferase</fullName>
        <ecNumber evidence="5">2.1.1.44</ecNumber>
    </submittedName>
</protein>
<dbReference type="EC" id="2.1.1.44" evidence="5"/>